<dbReference type="InParanoid" id="D2VSI4"/>
<dbReference type="Proteomes" id="UP000006671">
    <property type="component" value="Unassembled WGS sequence"/>
</dbReference>
<evidence type="ECO:0000313" key="2">
    <source>
        <dbReference type="Proteomes" id="UP000006671"/>
    </source>
</evidence>
<dbReference type="KEGG" id="ngr:NAEGRDRAFT_71952"/>
<dbReference type="AlphaFoldDB" id="D2VSI4"/>
<evidence type="ECO:0000313" key="1">
    <source>
        <dbReference type="EMBL" id="EFC40126.1"/>
    </source>
</evidence>
<organism evidence="2">
    <name type="scientific">Naegleria gruberi</name>
    <name type="common">Amoeba</name>
    <dbReference type="NCBI Taxonomy" id="5762"/>
    <lineage>
        <taxon>Eukaryota</taxon>
        <taxon>Discoba</taxon>
        <taxon>Heterolobosea</taxon>
        <taxon>Tetramitia</taxon>
        <taxon>Eutetramitia</taxon>
        <taxon>Vahlkampfiidae</taxon>
        <taxon>Naegleria</taxon>
    </lineage>
</organism>
<sequence length="442" mass="50804">MGNTVSTDEQLIAVSKESLQSVANVKSEEVFKVPGFFTSEPEEGFPNIDGFRPTMYYLLDEEKISSEEDEENRYYYIVRLFTERKMDQHVRERLEEEEKAAKEFPSLMQKVEIHNATLKFGEEKKAALFKVGSDEGNSFMSLFGLNGSNLNYYMRVRLVSSAILNVVKLFELSERKYCFHPIDISHVAIQENLNMRFFDCLHVIAYQNDRGLRTVCKIGVCILTFNEALYNKDIFFEEWLSNPNTTIPVFSTLFKKVLLDNNFKLDDIKSELSILEILSKRTIDPSVVNSENFKDLITMYGSLLSHRQSDPFHDTLMQYLTQLISITAQNHKEDLLQCNENSFLCTLLLNSIFKRDLTNNATNVSDQIKALSNIFRGVYSEKPELIEMISTALKNSKKTISNDLGVSRIILDAKLFIELLFSSNGHAISEEEVDSISKWMFA</sequence>
<dbReference type="GeneID" id="8855858"/>
<dbReference type="VEuPathDB" id="AmoebaDB:NAEGRDRAFT_71952"/>
<accession>D2VSI4</accession>
<name>D2VSI4_NAEGR</name>
<protein>
    <submittedName>
        <fullName evidence="1">Predicted protein</fullName>
    </submittedName>
</protein>
<proteinExistence type="predicted"/>
<gene>
    <name evidence="1" type="ORF">NAEGRDRAFT_71952</name>
</gene>
<reference evidence="1 2" key="1">
    <citation type="journal article" date="2010" name="Cell">
        <title>The genome of Naegleria gruberi illuminates early eukaryotic versatility.</title>
        <authorList>
            <person name="Fritz-Laylin L.K."/>
            <person name="Prochnik S.E."/>
            <person name="Ginger M.L."/>
            <person name="Dacks J.B."/>
            <person name="Carpenter M.L."/>
            <person name="Field M.C."/>
            <person name="Kuo A."/>
            <person name="Paredez A."/>
            <person name="Chapman J."/>
            <person name="Pham J."/>
            <person name="Shu S."/>
            <person name="Neupane R."/>
            <person name="Cipriano M."/>
            <person name="Mancuso J."/>
            <person name="Tu H."/>
            <person name="Salamov A."/>
            <person name="Lindquist E."/>
            <person name="Shapiro H."/>
            <person name="Lucas S."/>
            <person name="Grigoriev I.V."/>
            <person name="Cande W.Z."/>
            <person name="Fulton C."/>
            <person name="Rokhsar D.S."/>
            <person name="Dawson S.C."/>
        </authorList>
    </citation>
    <scope>NUCLEOTIDE SEQUENCE [LARGE SCALE GENOMIC DNA]</scope>
    <source>
        <strain evidence="1 2">NEG-M</strain>
    </source>
</reference>
<dbReference type="EMBL" id="GG738894">
    <property type="protein sequence ID" value="EFC40126.1"/>
    <property type="molecule type" value="Genomic_DNA"/>
</dbReference>
<keyword evidence="2" id="KW-1185">Reference proteome</keyword>
<dbReference type="RefSeq" id="XP_002672870.1">
    <property type="nucleotide sequence ID" value="XM_002672824.1"/>
</dbReference>